<proteinExistence type="inferred from homology"/>
<dbReference type="GO" id="GO:0015562">
    <property type="term" value="F:efflux transmembrane transporter activity"/>
    <property type="evidence" value="ECO:0007669"/>
    <property type="project" value="InterPro"/>
</dbReference>
<comment type="similarity">
    <text evidence="1">Belongs to the outer membrane factor (OMF) (TC 1.B.17) family.</text>
</comment>
<sequence>MPFLSPSPWCLTRWVLTRSLMPIQHSLRTLGMLLIVILALSGLAQAGQNTSGRSEQPVFSISPDATLSLQEAEQLAVQNDQGLAAAVATESAETSSAKAADQLPDPEISLGVSSLPLDTFSFTQTPMTTTEVSISQSLPPGDTLAQRALAADAKIQAATANIAVQQQILRREVGRFWLTVYRDQQTLALLAQEKSLYQRLLRSAQTAYSTGRARATDLVRLQVRLAELDDRIDRQRGSTAATKARLARWIGARAQQDWPTALPSALTTLPEGSVEHQPEIKALQANLAEARAQTGEARAAFKPKFGVSLGYGIKAGNQPDTVSVGVSMSLPLFTGERQAPLLAAAQKRQQARQLALESRAADFHAEAQSLNADVDSLTSRIDRYDRQILPKLRQVATLAQNQFGSGSGDFTAIIDAEQAEITGRQQRLDLTIDRAQRLIDLRYLLENPA</sequence>
<dbReference type="eggNOG" id="COG1538">
    <property type="taxonomic scope" value="Bacteria"/>
</dbReference>
<organism evidence="2 3">
    <name type="scientific">Halothiobacillus neapolitanus (strain ATCC 23641 / DSM 15147 / CIP 104769 / NCIMB 8539 / c2)</name>
    <name type="common">Thiobacillus neapolitanus</name>
    <dbReference type="NCBI Taxonomy" id="555778"/>
    <lineage>
        <taxon>Bacteria</taxon>
        <taxon>Pseudomonadati</taxon>
        <taxon>Pseudomonadota</taxon>
        <taxon>Gammaproteobacteria</taxon>
        <taxon>Chromatiales</taxon>
        <taxon>Halothiobacillaceae</taxon>
        <taxon>Halothiobacillus</taxon>
    </lineage>
</organism>
<dbReference type="EMBL" id="CP001801">
    <property type="protein sequence ID" value="ACX95139.1"/>
    <property type="molecule type" value="Genomic_DNA"/>
</dbReference>
<reference evidence="2 3" key="1">
    <citation type="submission" date="2009-10" db="EMBL/GenBank/DDBJ databases">
        <title>Complete sequence of Halothiobacillus neapolitanus c2.</title>
        <authorList>
            <consortium name="US DOE Joint Genome Institute"/>
            <person name="Lucas S."/>
            <person name="Copeland A."/>
            <person name="Lapidus A."/>
            <person name="Glavina del Rio T."/>
            <person name="Tice H."/>
            <person name="Bruce D."/>
            <person name="Goodwin L."/>
            <person name="Pitluck S."/>
            <person name="Davenport K."/>
            <person name="Brettin T."/>
            <person name="Detter J.C."/>
            <person name="Han C."/>
            <person name="Tapia R."/>
            <person name="Larimer F."/>
            <person name="Land M."/>
            <person name="Hauser L."/>
            <person name="Kyrpides N."/>
            <person name="Mikhailova N."/>
            <person name="Kerfeld C."/>
            <person name="Cannon G."/>
            <person name="Heinhort S."/>
        </authorList>
    </citation>
    <scope>NUCLEOTIDE SEQUENCE [LARGE SCALE GENOMIC DNA]</scope>
    <source>
        <strain evidence="3">ATCC 23641 / c2</strain>
    </source>
</reference>
<accession>D0KXC5</accession>
<dbReference type="Proteomes" id="UP000009102">
    <property type="component" value="Chromosome"/>
</dbReference>
<keyword evidence="3" id="KW-1185">Reference proteome</keyword>
<gene>
    <name evidence="2" type="ordered locus">Hneap_0276</name>
</gene>
<evidence type="ECO:0000313" key="3">
    <source>
        <dbReference type="Proteomes" id="UP000009102"/>
    </source>
</evidence>
<dbReference type="PANTHER" id="PTHR30203:SF30">
    <property type="entry name" value="OUTER MEMBRANE PROTEIN-RELATED"/>
    <property type="match status" value="1"/>
</dbReference>
<dbReference type="KEGG" id="hna:Hneap_0276"/>
<name>D0KXC5_HALNC</name>
<dbReference type="PANTHER" id="PTHR30203">
    <property type="entry name" value="OUTER MEMBRANE CATION EFFLUX PROTEIN"/>
    <property type="match status" value="1"/>
</dbReference>
<dbReference type="STRING" id="555778.Hneap_0276"/>
<evidence type="ECO:0000313" key="2">
    <source>
        <dbReference type="EMBL" id="ACX95139.1"/>
    </source>
</evidence>
<dbReference type="AlphaFoldDB" id="D0KXC5"/>
<dbReference type="InterPro" id="IPR003423">
    <property type="entry name" value="OMP_efflux"/>
</dbReference>
<dbReference type="HOGENOM" id="CLU_012817_15_1_6"/>
<dbReference type="Pfam" id="PF02321">
    <property type="entry name" value="OEP"/>
    <property type="match status" value="1"/>
</dbReference>
<protein>
    <submittedName>
        <fullName evidence="2">Outer membrane efflux protein</fullName>
    </submittedName>
</protein>
<dbReference type="SUPFAM" id="SSF56954">
    <property type="entry name" value="Outer membrane efflux proteins (OEP)"/>
    <property type="match status" value="1"/>
</dbReference>
<dbReference type="InterPro" id="IPR010131">
    <property type="entry name" value="MdtP/NodT-like"/>
</dbReference>
<dbReference type="Gene3D" id="1.20.1600.10">
    <property type="entry name" value="Outer membrane efflux proteins (OEP)"/>
    <property type="match status" value="1"/>
</dbReference>
<evidence type="ECO:0000256" key="1">
    <source>
        <dbReference type="ARBA" id="ARBA00007613"/>
    </source>
</evidence>